<dbReference type="Gene3D" id="3.30.70.20">
    <property type="match status" value="2"/>
</dbReference>
<dbReference type="SUPFAM" id="SSF54862">
    <property type="entry name" value="4Fe-4S ferredoxins"/>
    <property type="match status" value="1"/>
</dbReference>
<gene>
    <name evidence="1" type="ORF">S03H2_48400</name>
</gene>
<accession>X1J2Y9</accession>
<dbReference type="AlphaFoldDB" id="X1J2Y9"/>
<organism evidence="1">
    <name type="scientific">marine sediment metagenome</name>
    <dbReference type="NCBI Taxonomy" id="412755"/>
    <lineage>
        <taxon>unclassified sequences</taxon>
        <taxon>metagenomes</taxon>
        <taxon>ecological metagenomes</taxon>
    </lineage>
</organism>
<name>X1J2Y9_9ZZZZ</name>
<proteinExistence type="predicted"/>
<comment type="caution">
    <text evidence="1">The sequence shown here is derived from an EMBL/GenBank/DDBJ whole genome shotgun (WGS) entry which is preliminary data.</text>
</comment>
<sequence length="69" mass="7559">MVDGQEFDACIFCRASCPVKPIFKEPDTGIPLKCDFCGEPPDPQCVSVCINEALVLVEEEENKPQEKAG</sequence>
<dbReference type="EMBL" id="BARU01030514">
    <property type="protein sequence ID" value="GAH64143.1"/>
    <property type="molecule type" value="Genomic_DNA"/>
</dbReference>
<protein>
    <recommendedName>
        <fullName evidence="2">4Fe-4S ferredoxin-type domain-containing protein</fullName>
    </recommendedName>
</protein>
<reference evidence="1" key="1">
    <citation type="journal article" date="2014" name="Front. Microbiol.">
        <title>High frequency of phylogenetically diverse reductive dehalogenase-homologous genes in deep subseafloor sedimentary metagenomes.</title>
        <authorList>
            <person name="Kawai M."/>
            <person name="Futagami T."/>
            <person name="Toyoda A."/>
            <person name="Takaki Y."/>
            <person name="Nishi S."/>
            <person name="Hori S."/>
            <person name="Arai W."/>
            <person name="Tsubouchi T."/>
            <person name="Morono Y."/>
            <person name="Uchiyama I."/>
            <person name="Ito T."/>
            <person name="Fujiyama A."/>
            <person name="Inagaki F."/>
            <person name="Takami H."/>
        </authorList>
    </citation>
    <scope>NUCLEOTIDE SEQUENCE</scope>
    <source>
        <strain evidence="1">Expedition CK06-06</strain>
    </source>
</reference>
<evidence type="ECO:0000313" key="1">
    <source>
        <dbReference type="EMBL" id="GAH64143.1"/>
    </source>
</evidence>
<evidence type="ECO:0008006" key="2">
    <source>
        <dbReference type="Google" id="ProtNLM"/>
    </source>
</evidence>